<reference evidence="2" key="1">
    <citation type="submission" date="2021-10" db="EMBL/GenBank/DDBJ databases">
        <authorList>
            <person name="Piombo E."/>
        </authorList>
    </citation>
    <scope>NUCLEOTIDE SEQUENCE</scope>
</reference>
<evidence type="ECO:0000313" key="2">
    <source>
        <dbReference type="EMBL" id="CAH0046141.1"/>
    </source>
</evidence>
<sequence>MVSARDRDDAKLTGSLSLNAPNNSKPLASSVVGKKNKSQKKKTKSKGKMTRAQKKRTRSQKKKSKSQKKKANSQEKKTKSPEKKINLNSERPGEAPELEPAGQGYLALDEFSLRARIARRFPLPAYLESGPQFDFIEIICPICKQRRRELRS</sequence>
<gene>
    <name evidence="2" type="ORF">CSOL1703_00011869</name>
</gene>
<evidence type="ECO:0000256" key="1">
    <source>
        <dbReference type="SAM" id="MobiDB-lite"/>
    </source>
</evidence>
<organism evidence="2 3">
    <name type="scientific">Clonostachys solani</name>
    <dbReference type="NCBI Taxonomy" id="160281"/>
    <lineage>
        <taxon>Eukaryota</taxon>
        <taxon>Fungi</taxon>
        <taxon>Dikarya</taxon>
        <taxon>Ascomycota</taxon>
        <taxon>Pezizomycotina</taxon>
        <taxon>Sordariomycetes</taxon>
        <taxon>Hypocreomycetidae</taxon>
        <taxon>Hypocreales</taxon>
        <taxon>Bionectriaceae</taxon>
        <taxon>Clonostachys</taxon>
    </lineage>
</organism>
<feature type="region of interest" description="Disordered" evidence="1">
    <location>
        <begin position="1"/>
        <end position="101"/>
    </location>
</feature>
<proteinExistence type="predicted"/>
<dbReference type="Proteomes" id="UP000775872">
    <property type="component" value="Unassembled WGS sequence"/>
</dbReference>
<feature type="compositionally biased region" description="Polar residues" evidence="1">
    <location>
        <begin position="14"/>
        <end position="27"/>
    </location>
</feature>
<name>A0A9N9WC62_9HYPO</name>
<dbReference type="AlphaFoldDB" id="A0A9N9WC62"/>
<comment type="caution">
    <text evidence="2">The sequence shown here is derived from an EMBL/GenBank/DDBJ whole genome shotgun (WGS) entry which is preliminary data.</text>
</comment>
<feature type="compositionally biased region" description="Basic residues" evidence="1">
    <location>
        <begin position="34"/>
        <end position="71"/>
    </location>
</feature>
<protein>
    <submittedName>
        <fullName evidence="2">Uncharacterized protein</fullName>
    </submittedName>
</protein>
<accession>A0A9N9WC62</accession>
<dbReference type="EMBL" id="CABFOC020000014">
    <property type="protein sequence ID" value="CAH0046141.1"/>
    <property type="molecule type" value="Genomic_DNA"/>
</dbReference>
<feature type="compositionally biased region" description="Basic and acidic residues" evidence="1">
    <location>
        <begin position="72"/>
        <end position="85"/>
    </location>
</feature>
<feature type="compositionally biased region" description="Basic and acidic residues" evidence="1">
    <location>
        <begin position="1"/>
        <end position="11"/>
    </location>
</feature>
<keyword evidence="3" id="KW-1185">Reference proteome</keyword>
<evidence type="ECO:0000313" key="3">
    <source>
        <dbReference type="Proteomes" id="UP000775872"/>
    </source>
</evidence>